<evidence type="ECO:0000256" key="1">
    <source>
        <dbReference type="ARBA" id="ARBA00003843"/>
    </source>
</evidence>
<comment type="subcellular location">
    <subcellularLocation>
        <location evidence="2">Cytoplasm</location>
        <location evidence="2">Cytoskeleton</location>
        <location evidence="2">Flagellum axoneme</location>
    </subcellularLocation>
</comment>
<evidence type="ECO:0000256" key="9">
    <source>
        <dbReference type="ARBA" id="ARBA00023212"/>
    </source>
</evidence>
<keyword evidence="10" id="KW-0966">Cell projection</keyword>
<accession>Q95V43</accession>
<organism evidence="16">
    <name type="scientific">Drosophila melanogaster</name>
    <name type="common">Fruit fly</name>
    <dbReference type="NCBI Taxonomy" id="7227"/>
    <lineage>
        <taxon>Eukaryota</taxon>
        <taxon>Metazoa</taxon>
        <taxon>Ecdysozoa</taxon>
        <taxon>Arthropoda</taxon>
        <taxon>Hexapoda</taxon>
        <taxon>Insecta</taxon>
        <taxon>Pterygota</taxon>
        <taxon>Neoptera</taxon>
        <taxon>Endopterygota</taxon>
        <taxon>Diptera</taxon>
        <taxon>Brachycera</taxon>
        <taxon>Muscomorpha</taxon>
        <taxon>Ephydroidea</taxon>
        <taxon>Drosophilidae</taxon>
        <taxon>Drosophila</taxon>
        <taxon>Sophophora</taxon>
    </lineage>
</organism>
<evidence type="ECO:0000256" key="3">
    <source>
        <dbReference type="ARBA" id="ARBA00022490"/>
    </source>
</evidence>
<dbReference type="OrthoDB" id="27917at2759"/>
<sequence>MEDDQINNSEVQKPLVDEVIYPDIEPGIINRSLIESSYLKHVHRGEGRRLHQLEPVVLEQILTMRLEFNNILRIDHLWILPNLTKLCLNCNKIETIENIEMLTNLKDLNLSFNFIEKIENLDTLVNLEVLSLFSNKIEAIENIDMLTMLVIISLGNNLIDTVEGIERFRFMNNLKIINLEGNPIAKRTNFCLLKYISAILPKLNYYEYTFIKSELRAEACNLY</sequence>
<dbReference type="PROSITE" id="PS51450">
    <property type="entry name" value="LRR"/>
    <property type="match status" value="3"/>
</dbReference>
<evidence type="ECO:0000313" key="17">
    <source>
        <dbReference type="FlyBase" id="FBgn0046697"/>
    </source>
</evidence>
<evidence type="ECO:0000256" key="10">
    <source>
        <dbReference type="ARBA" id="ARBA00023273"/>
    </source>
</evidence>
<evidence type="ECO:0000256" key="2">
    <source>
        <dbReference type="ARBA" id="ARBA00004611"/>
    </source>
</evidence>
<dbReference type="Bgee" id="FBgn0046697">
    <property type="expression patterns" value="Expressed in spermatocyte in testis and 10 other cell types or tissues"/>
</dbReference>
<evidence type="ECO:0000256" key="7">
    <source>
        <dbReference type="ARBA" id="ARBA00023054"/>
    </source>
</evidence>
<dbReference type="FlyBase" id="FBgn0046697">
    <property type="gene designation" value="Ppr-Y"/>
</dbReference>
<keyword evidence="8" id="KW-0969">Cilium</keyword>
<evidence type="ECO:0000256" key="12">
    <source>
        <dbReference type="ARBA" id="ARBA00030843"/>
    </source>
</evidence>
<keyword evidence="6" id="KW-0282">Flagellum</keyword>
<dbReference type="AGR" id="FB:FBgn0046697"/>
<dbReference type="SUPFAM" id="SSF52075">
    <property type="entry name" value="Outer arm dynein light chain 1"/>
    <property type="match status" value="1"/>
</dbReference>
<evidence type="ECO:0000256" key="14">
    <source>
        <dbReference type="ARBA" id="ARBA00038378"/>
    </source>
</evidence>
<dbReference type="SMART" id="SM00365">
    <property type="entry name" value="LRR_SD22"/>
    <property type="match status" value="4"/>
</dbReference>
<dbReference type="Pfam" id="PF12799">
    <property type="entry name" value="LRR_4"/>
    <property type="match status" value="1"/>
</dbReference>
<keyword evidence="7" id="KW-0175">Coiled coil</keyword>
<evidence type="ECO:0000256" key="11">
    <source>
        <dbReference type="ARBA" id="ARBA00024433"/>
    </source>
</evidence>
<dbReference type="PANTHER" id="PTHR45973:SF12">
    <property type="entry name" value="DYNEIN REGULATORY COMPLEX SUBUNIT 3"/>
    <property type="match status" value="1"/>
</dbReference>
<keyword evidence="5" id="KW-0677">Repeat</keyword>
<comment type="similarity">
    <text evidence="14">Belongs to the DRC3 family.</text>
</comment>
<dbReference type="Gene3D" id="3.80.10.10">
    <property type="entry name" value="Ribonuclease Inhibitor"/>
    <property type="match status" value="1"/>
</dbReference>
<evidence type="ECO:0000313" key="16">
    <source>
        <dbReference type="EMBL" id="AAL28098.1"/>
    </source>
</evidence>
<evidence type="ECO:0000256" key="13">
    <source>
        <dbReference type="ARBA" id="ARBA00031862"/>
    </source>
</evidence>
<reference evidence="16" key="1">
    <citation type="journal article" date="2001" name="Proc. Natl. Acad. Sci. U.S.A.">
        <title>Identification of five new genes on the Y chromosome of Drosophila melanogaster.</title>
        <authorList>
            <person name="Carvalho A.B."/>
            <person name="Dobo B.A."/>
            <person name="Vibranovski M.D."/>
            <person name="Clark A.G."/>
        </authorList>
    </citation>
    <scope>NUCLEOTIDE SEQUENCE</scope>
</reference>
<evidence type="ECO:0000256" key="15">
    <source>
        <dbReference type="ARBA" id="ARBA00040950"/>
    </source>
</evidence>
<dbReference type="PANTHER" id="PTHR45973">
    <property type="entry name" value="PROTEIN PHOSPHATASE 1 REGULATORY SUBUNIT SDS22-RELATED"/>
    <property type="match status" value="1"/>
</dbReference>
<dbReference type="InterPro" id="IPR032675">
    <property type="entry name" value="LRR_dom_sf"/>
</dbReference>
<comment type="function">
    <text evidence="1">Cilium-specific protein required for cilia structures.</text>
</comment>
<keyword evidence="9" id="KW-0206">Cytoskeleton</keyword>
<evidence type="ECO:0000256" key="5">
    <source>
        <dbReference type="ARBA" id="ARBA00022737"/>
    </source>
</evidence>
<keyword evidence="3" id="KW-0963">Cytoplasm</keyword>
<protein>
    <recommendedName>
        <fullName evidence="11">Dynein axonemal assembly factor 1 homolog</fullName>
    </recommendedName>
    <alternativeName>
        <fullName evidence="13">Defective transmitter-recycling protein</fullName>
    </alternativeName>
    <alternativeName>
        <fullName evidence="15">Dynein regulatory complex subunit 3</fullName>
    </alternativeName>
    <alternativeName>
        <fullName evidence="12">Leucine-rich repeat-containing protein 50 homolog</fullName>
    </alternativeName>
</protein>
<evidence type="ECO:0000256" key="6">
    <source>
        <dbReference type="ARBA" id="ARBA00022846"/>
    </source>
</evidence>
<evidence type="ECO:0000256" key="4">
    <source>
        <dbReference type="ARBA" id="ARBA00022614"/>
    </source>
</evidence>
<proteinExistence type="evidence at transcript level"/>
<dbReference type="ExpressionAtlas" id="Q95V43">
    <property type="expression patterns" value="baseline and differential"/>
</dbReference>
<dbReference type="EMBL" id="AF427998">
    <property type="protein sequence ID" value="AAL28098.1"/>
    <property type="molecule type" value="mRNA"/>
</dbReference>
<gene>
    <name evidence="17" type="primary">Ppr-Y</name>
    <name evidence="17" type="ORF">CG40440</name>
</gene>
<dbReference type="InterPro" id="IPR050576">
    <property type="entry name" value="Cilia_flagella_integrity"/>
</dbReference>
<dbReference type="InterPro" id="IPR001611">
    <property type="entry name" value="Leu-rich_rpt"/>
</dbReference>
<dbReference type="HOGENOM" id="CLU_026827_0_0_1"/>
<keyword evidence="4" id="KW-0433">Leucine-rich repeat</keyword>
<dbReference type="AlphaFoldDB" id="Q95V43"/>
<dbReference type="VEuPathDB" id="VectorBase:FBgn0046697"/>
<evidence type="ECO:0000256" key="8">
    <source>
        <dbReference type="ARBA" id="ARBA00023069"/>
    </source>
</evidence>
<dbReference type="InterPro" id="IPR025875">
    <property type="entry name" value="Leu-rich_rpt_4"/>
</dbReference>
<name>Q95V43_DROME</name>